<comment type="caution">
    <text evidence="2">The sequence shown here is derived from an EMBL/GenBank/DDBJ whole genome shotgun (WGS) entry which is preliminary data.</text>
</comment>
<evidence type="ECO:0000256" key="1">
    <source>
        <dbReference type="SAM" id="SignalP"/>
    </source>
</evidence>
<keyword evidence="3" id="KW-1185">Reference proteome</keyword>
<organism evidence="2 3">
    <name type="scientific">Tahibacter aquaticus</name>
    <dbReference type="NCBI Taxonomy" id="520092"/>
    <lineage>
        <taxon>Bacteria</taxon>
        <taxon>Pseudomonadati</taxon>
        <taxon>Pseudomonadota</taxon>
        <taxon>Gammaproteobacteria</taxon>
        <taxon>Lysobacterales</taxon>
        <taxon>Rhodanobacteraceae</taxon>
        <taxon>Tahibacter</taxon>
    </lineage>
</organism>
<dbReference type="OrthoDB" id="7294637at2"/>
<dbReference type="RefSeq" id="WP_133820742.1">
    <property type="nucleotide sequence ID" value="NZ_SNZH01000015.1"/>
</dbReference>
<name>A0A4R6YPN1_9GAMM</name>
<reference evidence="2 3" key="1">
    <citation type="submission" date="2019-03" db="EMBL/GenBank/DDBJ databases">
        <title>Genomic Encyclopedia of Type Strains, Phase IV (KMG-IV): sequencing the most valuable type-strain genomes for metagenomic binning, comparative biology and taxonomic classification.</title>
        <authorList>
            <person name="Goeker M."/>
        </authorList>
    </citation>
    <scope>NUCLEOTIDE SEQUENCE [LARGE SCALE GENOMIC DNA]</scope>
    <source>
        <strain evidence="2 3">DSM 21667</strain>
    </source>
</reference>
<gene>
    <name evidence="2" type="ORF">DFR29_115136</name>
</gene>
<proteinExistence type="predicted"/>
<evidence type="ECO:0008006" key="4">
    <source>
        <dbReference type="Google" id="ProtNLM"/>
    </source>
</evidence>
<evidence type="ECO:0000313" key="2">
    <source>
        <dbReference type="EMBL" id="TDR39746.1"/>
    </source>
</evidence>
<protein>
    <recommendedName>
        <fullName evidence="4">BNR repeat neuraminidase</fullName>
    </recommendedName>
</protein>
<feature type="signal peptide" evidence="1">
    <location>
        <begin position="1"/>
        <end position="19"/>
    </location>
</feature>
<feature type="chain" id="PRO_5020263977" description="BNR repeat neuraminidase" evidence="1">
    <location>
        <begin position="20"/>
        <end position="392"/>
    </location>
</feature>
<dbReference type="EMBL" id="SNZH01000015">
    <property type="protein sequence ID" value="TDR39746.1"/>
    <property type="molecule type" value="Genomic_DNA"/>
</dbReference>
<dbReference type="AlphaFoldDB" id="A0A4R6YPN1"/>
<accession>A0A4R6YPN1</accession>
<dbReference type="Proteomes" id="UP000295293">
    <property type="component" value="Unassembled WGS sequence"/>
</dbReference>
<sequence length="392" mass="42254">MRTLLAMVVMLLACQSPWAADFVWRNPVQFRGENYNNGSQYSQGSYVRRSDGNFLTTYLIGNRVMLSVVSSETQLLTVANASAANEVQFHVFYSSEFSSRLQRLSNGRILLYLLEGGVPNIPAKPFKLTVYESVNGLGTDFVLKSTLRTKALPHYNFGARSMGQAIETGGRILLPVAIPILIPGAEPQTTSRLYCAISTNGGGSWSFSQIAPNSSYRDPSKGFGIAGTRIFTLVHNWYGSSRSYMASHVLSTLSGTAIDESTDLPQWSPHADYDGSDGAGLLLPSQTFTLSDGNTYLLRSHAGSNQYKVYRRPTARGINLIGQMPYSLGAVNSGATWEGPLNTVALGDDAAEYLSISPLGHLVLLGTSKFGGGAVSHLIAGFTDAIFADGFN</sequence>
<evidence type="ECO:0000313" key="3">
    <source>
        <dbReference type="Proteomes" id="UP000295293"/>
    </source>
</evidence>
<keyword evidence="1" id="KW-0732">Signal</keyword>